<evidence type="ECO:0000256" key="1">
    <source>
        <dbReference type="SAM" id="MobiDB-lite"/>
    </source>
</evidence>
<sequence>MAIDPNAVGATGNPSEQSWGYRDSLLYAVGIGAGAEDPFGSELEFTTNNSKEIEQQTFPTQGVVIGFGAGGALGKVGEIDWGRVLHGSQGITLHQPIPVQGTVVVEEKVSGIWDKGEGKNAIIDTEANATLKETGEPLFDLRASLVVRGSGGFGGEEGNTAPQVHAPDASPDHEVTYQTRRDQALTYRLSGDYNPLHSDPWFATELGGFPTPILHGLCTYGFTGRALLQALCGGDPARFGSMDSRFSSPVFPGDSLTVQMWIDGGSAIYRTIAQKDTAEERTVIDNGVCTFS</sequence>
<protein>
    <submittedName>
        <fullName evidence="4">Uncharacterized protein</fullName>
    </submittedName>
</protein>
<dbReference type="Pfam" id="PF01575">
    <property type="entry name" value="MaoC_dehydratas"/>
    <property type="match status" value="1"/>
</dbReference>
<dbReference type="SUPFAM" id="SSF54637">
    <property type="entry name" value="Thioesterase/thiol ester dehydrase-isomerase"/>
    <property type="match status" value="2"/>
</dbReference>
<evidence type="ECO:0000313" key="4">
    <source>
        <dbReference type="EMBL" id="SUZ79000.1"/>
    </source>
</evidence>
<dbReference type="PANTHER" id="PTHR13078:SF56">
    <property type="entry name" value="PEROXISOMAL MULTIFUNCTIONAL ENZYME TYPE 2"/>
    <property type="match status" value="1"/>
</dbReference>
<name>A0A381QJ39_9ZZZZ</name>
<dbReference type="GO" id="GO:0006635">
    <property type="term" value="P:fatty acid beta-oxidation"/>
    <property type="evidence" value="ECO:0007669"/>
    <property type="project" value="TreeGrafter"/>
</dbReference>
<dbReference type="InterPro" id="IPR054357">
    <property type="entry name" value="MFE-2_N"/>
</dbReference>
<dbReference type="CDD" id="cd03448">
    <property type="entry name" value="HDE_HSD"/>
    <property type="match status" value="1"/>
</dbReference>
<reference evidence="4" key="1">
    <citation type="submission" date="2018-05" db="EMBL/GenBank/DDBJ databases">
        <authorList>
            <person name="Lanie J.A."/>
            <person name="Ng W.-L."/>
            <person name="Kazmierczak K.M."/>
            <person name="Andrzejewski T.M."/>
            <person name="Davidsen T.M."/>
            <person name="Wayne K.J."/>
            <person name="Tettelin H."/>
            <person name="Glass J.I."/>
            <person name="Rusch D."/>
            <person name="Podicherti R."/>
            <person name="Tsui H.-C.T."/>
            <person name="Winkler M.E."/>
        </authorList>
    </citation>
    <scope>NUCLEOTIDE SEQUENCE</scope>
</reference>
<feature type="domain" description="Peroxisomal multifunctional enzyme type 2-like N-terminal" evidence="3">
    <location>
        <begin position="21"/>
        <end position="149"/>
    </location>
</feature>
<evidence type="ECO:0000259" key="3">
    <source>
        <dbReference type="Pfam" id="PF22622"/>
    </source>
</evidence>
<dbReference type="Pfam" id="PF22622">
    <property type="entry name" value="MFE-2_hydrat-2_N"/>
    <property type="match status" value="1"/>
</dbReference>
<dbReference type="InterPro" id="IPR002539">
    <property type="entry name" value="MaoC-like_dom"/>
</dbReference>
<evidence type="ECO:0000259" key="2">
    <source>
        <dbReference type="Pfam" id="PF01575"/>
    </source>
</evidence>
<accession>A0A381QJ39</accession>
<gene>
    <name evidence="4" type="ORF">METZ01_LOCUS31854</name>
</gene>
<organism evidence="4">
    <name type="scientific">marine metagenome</name>
    <dbReference type="NCBI Taxonomy" id="408172"/>
    <lineage>
        <taxon>unclassified sequences</taxon>
        <taxon>metagenomes</taxon>
        <taxon>ecological metagenomes</taxon>
    </lineage>
</organism>
<dbReference type="GO" id="GO:0003857">
    <property type="term" value="F:(3S)-3-hydroxyacyl-CoA dehydrogenase (NAD+) activity"/>
    <property type="evidence" value="ECO:0007669"/>
    <property type="project" value="TreeGrafter"/>
</dbReference>
<dbReference type="GO" id="GO:0004300">
    <property type="term" value="F:enoyl-CoA hydratase activity"/>
    <property type="evidence" value="ECO:0007669"/>
    <property type="project" value="TreeGrafter"/>
</dbReference>
<dbReference type="EMBL" id="UINC01001372">
    <property type="protein sequence ID" value="SUZ79000.1"/>
    <property type="molecule type" value="Genomic_DNA"/>
</dbReference>
<feature type="domain" description="MaoC-like" evidence="2">
    <location>
        <begin position="166"/>
        <end position="276"/>
    </location>
</feature>
<dbReference type="Gene3D" id="3.10.129.10">
    <property type="entry name" value="Hotdog Thioesterase"/>
    <property type="match status" value="2"/>
</dbReference>
<feature type="region of interest" description="Disordered" evidence="1">
    <location>
        <begin position="152"/>
        <end position="177"/>
    </location>
</feature>
<dbReference type="PANTHER" id="PTHR13078">
    <property type="entry name" value="PEROXISOMAL MULTIFUNCTIONAL ENZYME TYPE 2-RELATED"/>
    <property type="match status" value="1"/>
</dbReference>
<dbReference type="InterPro" id="IPR029069">
    <property type="entry name" value="HotDog_dom_sf"/>
</dbReference>
<proteinExistence type="predicted"/>
<dbReference type="GO" id="GO:0044594">
    <property type="term" value="F:17-beta-hydroxysteroid dehydrogenase (NAD+) activity"/>
    <property type="evidence" value="ECO:0007669"/>
    <property type="project" value="TreeGrafter"/>
</dbReference>
<dbReference type="AlphaFoldDB" id="A0A381QJ39"/>